<sequence length="671" mass="77048">MSHASKIKCNVTTKVRRPRRHRRALWISNATSTSLLVSAYFPIVVLAFVGRDSSFRSLGRRKYLCDVTVDGVPCQSPGFGMPLSTGLTRRRQPLMHAKPINLDDYFEDEDEDDDFFDNEGASFEKKNKLVHWGENNTVEPLMVFPLIRQGDDATSNWITRSETPLALKEVAANSSSADESLSSSRIQVDEEFKNILPLGIEGLGDLPVTLAPSSGISYFYLHKNLGLPEDAMWKITLEAGTVLSFTVPNLEYKVSLLRRTMNLSDEDVRTILTKHPTILHMSADKNIAPTILFLVRALDLSKSELRQMILQYPCILCYSNDNLRAKIEFFLDTMAFSTDDARTLLVKEPKLMCAAVKTGLTPRMRFLHKEIDVPLEDLRRIIMRNPRVLMYSVERNLREKIISFFIMRLRMSPEQVRKMLISYPQILDYNLHDHMMPIAEYFTSDLGFSPTELRTILLKFPRLMTHSMLKIKHLIGYLRFELGMDAPQVKRVIFQAPQCIGLNTDSSLKGKVVFLGDTFDLSNEELRKVIFGMPTLIICGIESNLKPKAAFLLKEFGNDRSLLRDAILTQPTLLGYSLEKRIKPRMERIRSIGARPRGITVGITKTQAKFDQWLESKRVKIEKNGGTEPVRHRRNVKVKKVESETEMWIDLKPDEKKEEERRKARIVHWKR</sequence>
<reference evidence="4" key="1">
    <citation type="submission" date="2021-01" db="EMBL/GenBank/DDBJ databases">
        <authorList>
            <person name="Corre E."/>
            <person name="Pelletier E."/>
            <person name="Niang G."/>
            <person name="Scheremetjew M."/>
            <person name="Finn R."/>
            <person name="Kale V."/>
            <person name="Holt S."/>
            <person name="Cochrane G."/>
            <person name="Meng A."/>
            <person name="Brown T."/>
            <person name="Cohen L."/>
        </authorList>
    </citation>
    <scope>NUCLEOTIDE SEQUENCE</scope>
    <source>
        <strain evidence="4">Isolate 1302-5</strain>
    </source>
</reference>
<keyword evidence="3" id="KW-0472">Membrane</keyword>
<evidence type="ECO:0000313" key="4">
    <source>
        <dbReference type="EMBL" id="CAE2258760.1"/>
    </source>
</evidence>
<evidence type="ECO:0000256" key="2">
    <source>
        <dbReference type="ARBA" id="ARBA00022946"/>
    </source>
</evidence>
<accession>A0A7S4JC12</accession>
<keyword evidence="3" id="KW-0812">Transmembrane</keyword>
<proteinExistence type="inferred from homology"/>
<dbReference type="Pfam" id="PF02536">
    <property type="entry name" value="mTERF"/>
    <property type="match status" value="1"/>
</dbReference>
<dbReference type="Gene3D" id="1.25.70.10">
    <property type="entry name" value="Transcription termination factor 3, mitochondrial"/>
    <property type="match status" value="2"/>
</dbReference>
<protein>
    <recommendedName>
        <fullName evidence="5">mTERF domain-containing protein, mitochondrial</fullName>
    </recommendedName>
</protein>
<evidence type="ECO:0008006" key="5">
    <source>
        <dbReference type="Google" id="ProtNLM"/>
    </source>
</evidence>
<organism evidence="4">
    <name type="scientific">Odontella aurita</name>
    <dbReference type="NCBI Taxonomy" id="265563"/>
    <lineage>
        <taxon>Eukaryota</taxon>
        <taxon>Sar</taxon>
        <taxon>Stramenopiles</taxon>
        <taxon>Ochrophyta</taxon>
        <taxon>Bacillariophyta</taxon>
        <taxon>Mediophyceae</taxon>
        <taxon>Biddulphiophycidae</taxon>
        <taxon>Eupodiscales</taxon>
        <taxon>Odontellaceae</taxon>
        <taxon>Odontella</taxon>
    </lineage>
</organism>
<keyword evidence="3" id="KW-1133">Transmembrane helix</keyword>
<evidence type="ECO:0000256" key="1">
    <source>
        <dbReference type="ARBA" id="ARBA00007692"/>
    </source>
</evidence>
<name>A0A7S4JC12_9STRA</name>
<dbReference type="EMBL" id="HBKQ01037126">
    <property type="protein sequence ID" value="CAE2258760.1"/>
    <property type="molecule type" value="Transcribed_RNA"/>
</dbReference>
<dbReference type="PANTHER" id="PTHR13068">
    <property type="entry name" value="CGI-12 PROTEIN-RELATED"/>
    <property type="match status" value="1"/>
</dbReference>
<dbReference type="PANTHER" id="PTHR13068:SF151">
    <property type="entry name" value="TRANSCRIPTION TERMINATION FACTOR MTERF9, CHLOROPLASTIC"/>
    <property type="match status" value="1"/>
</dbReference>
<dbReference type="GO" id="GO:0003676">
    <property type="term" value="F:nucleic acid binding"/>
    <property type="evidence" value="ECO:0007669"/>
    <property type="project" value="InterPro"/>
</dbReference>
<dbReference type="AlphaFoldDB" id="A0A7S4JC12"/>
<keyword evidence="2" id="KW-0809">Transit peptide</keyword>
<gene>
    <name evidence="4" type="ORF">OAUR00152_LOCUS25610</name>
</gene>
<comment type="similarity">
    <text evidence="1">Belongs to the mTERF family.</text>
</comment>
<dbReference type="InterPro" id="IPR003690">
    <property type="entry name" value="MTERF"/>
</dbReference>
<feature type="transmembrane region" description="Helical" evidence="3">
    <location>
        <begin position="24"/>
        <end position="49"/>
    </location>
</feature>
<evidence type="ECO:0000256" key="3">
    <source>
        <dbReference type="SAM" id="Phobius"/>
    </source>
</evidence>
<dbReference type="InterPro" id="IPR038538">
    <property type="entry name" value="MTERF_sf"/>
</dbReference>
<dbReference type="SMART" id="SM00733">
    <property type="entry name" value="Mterf"/>
    <property type="match status" value="10"/>
</dbReference>